<name>A0A2S1R104_9FLAO</name>
<sequence>MLRLKLRLLRLTGLVLAVMVLPGCNGAGDTQIRTSAIRDTVPAIKISSQYRDFEREADSTLCRLDSLLTLVDIQTADPGRRRHMAARRRQFIKAQYQLDKLRGRLKGHSDAYRDAVQHLERTEHDNPAFIKDYREALQALASTIAVLGNDTLP</sequence>
<reference evidence="2 3" key="1">
    <citation type="submission" date="2018-04" db="EMBL/GenBank/DDBJ databases">
        <title>Genome sequencing of Flavobacterium sp. HYN0059.</title>
        <authorList>
            <person name="Yi H."/>
            <person name="Baek C."/>
        </authorList>
    </citation>
    <scope>NUCLEOTIDE SEQUENCE [LARGE SCALE GENOMIC DNA]</scope>
    <source>
        <strain evidence="2 3">HYN0059</strain>
    </source>
</reference>
<organism evidence="2 3">
    <name type="scientific">Flavobacterium album</name>
    <dbReference type="NCBI Taxonomy" id="2175091"/>
    <lineage>
        <taxon>Bacteria</taxon>
        <taxon>Pseudomonadati</taxon>
        <taxon>Bacteroidota</taxon>
        <taxon>Flavobacteriia</taxon>
        <taxon>Flavobacteriales</taxon>
        <taxon>Flavobacteriaceae</taxon>
        <taxon>Flavobacterium</taxon>
    </lineage>
</organism>
<dbReference type="Proteomes" id="UP000244929">
    <property type="component" value="Chromosome"/>
</dbReference>
<gene>
    <name evidence="2" type="ORF">HYN59_15260</name>
</gene>
<evidence type="ECO:0000313" key="2">
    <source>
        <dbReference type="EMBL" id="AWH86383.1"/>
    </source>
</evidence>
<keyword evidence="3" id="KW-1185">Reference proteome</keyword>
<dbReference type="EMBL" id="CP029186">
    <property type="protein sequence ID" value="AWH86383.1"/>
    <property type="molecule type" value="Genomic_DNA"/>
</dbReference>
<evidence type="ECO:0000313" key="3">
    <source>
        <dbReference type="Proteomes" id="UP000244929"/>
    </source>
</evidence>
<proteinExistence type="predicted"/>
<evidence type="ECO:0000256" key="1">
    <source>
        <dbReference type="SAM" id="SignalP"/>
    </source>
</evidence>
<evidence type="ECO:0008006" key="4">
    <source>
        <dbReference type="Google" id="ProtNLM"/>
    </source>
</evidence>
<feature type="signal peptide" evidence="1">
    <location>
        <begin position="1"/>
        <end position="27"/>
    </location>
</feature>
<protein>
    <recommendedName>
        <fullName evidence="4">Gliding motility-associated protein GldM N-terminal domain-containing protein</fullName>
    </recommendedName>
</protein>
<feature type="chain" id="PRO_5015403572" description="Gliding motility-associated protein GldM N-terminal domain-containing protein" evidence="1">
    <location>
        <begin position="28"/>
        <end position="153"/>
    </location>
</feature>
<keyword evidence="1" id="KW-0732">Signal</keyword>
<accession>A0A2S1R104</accession>
<dbReference type="AlphaFoldDB" id="A0A2S1R104"/>
<dbReference type="RefSeq" id="WP_108779106.1">
    <property type="nucleotide sequence ID" value="NZ_CP029186.1"/>
</dbReference>
<dbReference type="KEGG" id="falb:HYN59_15260"/>